<evidence type="ECO:0000256" key="2">
    <source>
        <dbReference type="ARBA" id="ARBA00022692"/>
    </source>
</evidence>
<dbReference type="InterPro" id="IPR013525">
    <property type="entry name" value="ABC2_TM"/>
</dbReference>
<evidence type="ECO:0000256" key="4">
    <source>
        <dbReference type="ARBA" id="ARBA00023136"/>
    </source>
</evidence>
<evidence type="ECO:0000313" key="8">
    <source>
        <dbReference type="Proteomes" id="UP000215413"/>
    </source>
</evidence>
<evidence type="ECO:0000256" key="3">
    <source>
        <dbReference type="ARBA" id="ARBA00022989"/>
    </source>
</evidence>
<sequence>MNKYIFKFETKLLLQNFTGLFFGMVFPILMSFLIISGLKDIPASLIDEVKRSIVLTISIISPLSIFLVGLSALFAKDLEEGVYDRLDLFSINHLSMAKYKFIVYYLFWTVCNIFYFGVMKYALGVNIPLISIIKHTGFVTLIAVASFFIGYSICIFFKKFSISFSLSMGIYFLSMILGGMMGIQVEDMPKGIKKIAQLIPISHFSSIEYVNEVAKGAKLNYSFFQSLIVLVLLSLVLFTISIYKNKRKSY</sequence>
<proteinExistence type="predicted"/>
<name>A0A233V975_FINMA</name>
<feature type="transmembrane region" description="Helical" evidence="5">
    <location>
        <begin position="12"/>
        <end position="35"/>
    </location>
</feature>
<protein>
    <submittedName>
        <fullName evidence="7">Antibiotic ABC transporter permease</fullName>
    </submittedName>
</protein>
<keyword evidence="3 5" id="KW-1133">Transmembrane helix</keyword>
<comment type="caution">
    <text evidence="7">The sequence shown here is derived from an EMBL/GenBank/DDBJ whole genome shotgun (WGS) entry which is preliminary data.</text>
</comment>
<evidence type="ECO:0000259" key="6">
    <source>
        <dbReference type="Pfam" id="PF12698"/>
    </source>
</evidence>
<feature type="transmembrane region" description="Helical" evidence="5">
    <location>
        <begin position="55"/>
        <end position="75"/>
    </location>
</feature>
<dbReference type="GO" id="GO:0140359">
    <property type="term" value="F:ABC-type transporter activity"/>
    <property type="evidence" value="ECO:0007669"/>
    <property type="project" value="InterPro"/>
</dbReference>
<dbReference type="EMBL" id="NDYC01000006">
    <property type="protein sequence ID" value="OXZ28935.1"/>
    <property type="molecule type" value="Genomic_DNA"/>
</dbReference>
<comment type="subcellular location">
    <subcellularLocation>
        <location evidence="1">Membrane</location>
        <topology evidence="1">Multi-pass membrane protein</topology>
    </subcellularLocation>
</comment>
<dbReference type="AlphaFoldDB" id="A0A233V975"/>
<feature type="transmembrane region" description="Helical" evidence="5">
    <location>
        <begin position="223"/>
        <end position="243"/>
    </location>
</feature>
<feature type="transmembrane region" description="Helical" evidence="5">
    <location>
        <begin position="164"/>
        <end position="183"/>
    </location>
</feature>
<evidence type="ECO:0000256" key="5">
    <source>
        <dbReference type="SAM" id="Phobius"/>
    </source>
</evidence>
<feature type="transmembrane region" description="Helical" evidence="5">
    <location>
        <begin position="101"/>
        <end position="118"/>
    </location>
</feature>
<dbReference type="Pfam" id="PF12698">
    <property type="entry name" value="ABC2_membrane_3"/>
    <property type="match status" value="1"/>
</dbReference>
<gene>
    <name evidence="7" type="ORF">B9N49_00880</name>
</gene>
<feature type="domain" description="ABC-2 type transporter transmembrane" evidence="6">
    <location>
        <begin position="52"/>
        <end position="243"/>
    </location>
</feature>
<reference evidence="8" key="1">
    <citation type="submission" date="2017-04" db="EMBL/GenBank/DDBJ databases">
        <title>Finegoldia magna isolated from orthopedic joint implant-associated infections.</title>
        <authorList>
            <person name="Bjorklund S."/>
            <person name="Bruggemann H."/>
            <person name="Jensen A."/>
            <person name="Hellmark B."/>
            <person name="Soderquist B."/>
        </authorList>
    </citation>
    <scope>NUCLEOTIDE SEQUENCE [LARGE SCALE GENOMIC DNA]</scope>
    <source>
        <strain evidence="8">CCUG 54800</strain>
    </source>
</reference>
<evidence type="ECO:0000256" key="1">
    <source>
        <dbReference type="ARBA" id="ARBA00004141"/>
    </source>
</evidence>
<dbReference type="Proteomes" id="UP000215413">
    <property type="component" value="Unassembled WGS sequence"/>
</dbReference>
<keyword evidence="4 5" id="KW-0472">Membrane</keyword>
<organism evidence="7 8">
    <name type="scientific">Finegoldia magna</name>
    <name type="common">Peptostreptococcus magnus</name>
    <dbReference type="NCBI Taxonomy" id="1260"/>
    <lineage>
        <taxon>Bacteria</taxon>
        <taxon>Bacillati</taxon>
        <taxon>Bacillota</taxon>
        <taxon>Tissierellia</taxon>
        <taxon>Tissierellales</taxon>
        <taxon>Peptoniphilaceae</taxon>
        <taxon>Finegoldia</taxon>
    </lineage>
</organism>
<dbReference type="RefSeq" id="WP_094205149.1">
    <property type="nucleotide sequence ID" value="NZ_NDYC01000006.1"/>
</dbReference>
<dbReference type="GO" id="GO:0016020">
    <property type="term" value="C:membrane"/>
    <property type="evidence" value="ECO:0007669"/>
    <property type="project" value="UniProtKB-SubCell"/>
</dbReference>
<accession>A0A233V975</accession>
<keyword evidence="2 5" id="KW-0812">Transmembrane</keyword>
<feature type="transmembrane region" description="Helical" evidence="5">
    <location>
        <begin position="138"/>
        <end position="157"/>
    </location>
</feature>
<evidence type="ECO:0000313" key="7">
    <source>
        <dbReference type="EMBL" id="OXZ28935.1"/>
    </source>
</evidence>